<dbReference type="OrthoDB" id="9813612at2"/>
<evidence type="ECO:0000256" key="4">
    <source>
        <dbReference type="ARBA" id="ARBA00012285"/>
    </source>
</evidence>
<dbReference type="EC" id="4.1.1.81" evidence="4"/>
<gene>
    <name evidence="11" type="ORF">CHM34_10390</name>
</gene>
<dbReference type="Proteomes" id="UP000215459">
    <property type="component" value="Unassembled WGS sequence"/>
</dbReference>
<name>A0A235B4S8_9BACL</name>
<evidence type="ECO:0000313" key="11">
    <source>
        <dbReference type="EMBL" id="OYD07316.1"/>
    </source>
</evidence>
<accession>A0A235B4S8</accession>
<dbReference type="UniPathway" id="UPA00148"/>
<dbReference type="EMBL" id="NOWF01000006">
    <property type="protein sequence ID" value="OYD07316.1"/>
    <property type="molecule type" value="Genomic_DNA"/>
</dbReference>
<dbReference type="GO" id="GO:0030170">
    <property type="term" value="F:pyridoxal phosphate binding"/>
    <property type="evidence" value="ECO:0007669"/>
    <property type="project" value="InterPro"/>
</dbReference>
<comment type="catalytic activity">
    <reaction evidence="9">
        <text>O-phospho-L-threonine + H(+) = (R)-1-aminopropan-2-yl phosphate + CO2</text>
        <dbReference type="Rhea" id="RHEA:11492"/>
        <dbReference type="ChEBI" id="CHEBI:15378"/>
        <dbReference type="ChEBI" id="CHEBI:16526"/>
        <dbReference type="ChEBI" id="CHEBI:58563"/>
        <dbReference type="ChEBI" id="CHEBI:58675"/>
        <dbReference type="EC" id="4.1.1.81"/>
    </reaction>
</comment>
<dbReference type="GO" id="GO:0009236">
    <property type="term" value="P:cobalamin biosynthetic process"/>
    <property type="evidence" value="ECO:0007669"/>
    <property type="project" value="UniProtKB-UniPathway"/>
</dbReference>
<comment type="function">
    <text evidence="2">Decarboxylates L-threonine-O-3-phosphate to yield (R)-1-amino-2-propanol O-2-phosphate, the precursor for the linkage between the nucleotide loop and the corrin ring in cobalamin.</text>
</comment>
<keyword evidence="5" id="KW-0169">Cobalamin biosynthesis</keyword>
<sequence length="379" mass="42085">MSRLERFGHGGDRWTAEEMLGGRADSFLDFSANINPLGPPPQVVRQLRESLAEEGLPLLSRYPDPDCRSLRRALASRHQVPEDWIVVGNGGAELIDLVNEAFQPRRVGIVTPSFSEYEASARKRGQTLITVEAGEERGYQPLEAELVDMVRSVDLVYLGQPNNPTGLLLPSDQLVRLAEEAVRQNTVLAVDEAFLDFVADGDRYSLIPRIGQFPTAVVLRSMTKFYALPGIRLGYGVAAPDWIRRIREKQVPWSVNGLAQIAGEAALADRSFEGKTRDWLAAERPYLLEALQEMDGLEPVSGAVNYLLLRLEGGASSVEPPSVHLQREMGKRGVLIRDCSTYPGLDGRYIRVAIRGREENERLLAVLREAMADQGRSRV</sequence>
<evidence type="ECO:0000256" key="8">
    <source>
        <dbReference type="ARBA" id="ARBA00029996"/>
    </source>
</evidence>
<dbReference type="CDD" id="cd00609">
    <property type="entry name" value="AAT_like"/>
    <property type="match status" value="1"/>
</dbReference>
<keyword evidence="7" id="KW-0456">Lyase</keyword>
<evidence type="ECO:0000256" key="5">
    <source>
        <dbReference type="ARBA" id="ARBA00022573"/>
    </source>
</evidence>
<evidence type="ECO:0000256" key="7">
    <source>
        <dbReference type="ARBA" id="ARBA00023239"/>
    </source>
</evidence>
<dbReference type="SUPFAM" id="SSF53383">
    <property type="entry name" value="PLP-dependent transferases"/>
    <property type="match status" value="1"/>
</dbReference>
<evidence type="ECO:0000256" key="1">
    <source>
        <dbReference type="ARBA" id="ARBA00001933"/>
    </source>
</evidence>
<dbReference type="InterPro" id="IPR015424">
    <property type="entry name" value="PyrdxlP-dep_Trfase"/>
</dbReference>
<evidence type="ECO:0000259" key="10">
    <source>
        <dbReference type="Pfam" id="PF00155"/>
    </source>
</evidence>
<dbReference type="InterPro" id="IPR004838">
    <property type="entry name" value="NHTrfase_class1_PyrdxlP-BS"/>
</dbReference>
<keyword evidence="12" id="KW-1185">Reference proteome</keyword>
<evidence type="ECO:0000313" key="12">
    <source>
        <dbReference type="Proteomes" id="UP000215459"/>
    </source>
</evidence>
<evidence type="ECO:0000256" key="9">
    <source>
        <dbReference type="ARBA" id="ARBA00048531"/>
    </source>
</evidence>
<keyword evidence="6" id="KW-0663">Pyridoxal phosphate</keyword>
<proteinExistence type="predicted"/>
<dbReference type="InterPro" id="IPR004839">
    <property type="entry name" value="Aminotransferase_I/II_large"/>
</dbReference>
<dbReference type="AlphaFoldDB" id="A0A235B4S8"/>
<dbReference type="PANTHER" id="PTHR42885:SF1">
    <property type="entry name" value="THREONINE-PHOSPHATE DECARBOXYLASE"/>
    <property type="match status" value="1"/>
</dbReference>
<evidence type="ECO:0000256" key="6">
    <source>
        <dbReference type="ARBA" id="ARBA00022898"/>
    </source>
</evidence>
<dbReference type="InterPro" id="IPR015421">
    <property type="entry name" value="PyrdxlP-dep_Trfase_major"/>
</dbReference>
<organism evidence="11 12">
    <name type="scientific">Paludifilum halophilum</name>
    <dbReference type="NCBI Taxonomy" id="1642702"/>
    <lineage>
        <taxon>Bacteria</taxon>
        <taxon>Bacillati</taxon>
        <taxon>Bacillota</taxon>
        <taxon>Bacilli</taxon>
        <taxon>Bacillales</taxon>
        <taxon>Thermoactinomycetaceae</taxon>
        <taxon>Paludifilum</taxon>
    </lineage>
</organism>
<evidence type="ECO:0000256" key="3">
    <source>
        <dbReference type="ARBA" id="ARBA00004953"/>
    </source>
</evidence>
<feature type="domain" description="Aminotransferase class I/classII large" evidence="10">
    <location>
        <begin position="27"/>
        <end position="366"/>
    </location>
</feature>
<dbReference type="Pfam" id="PF00155">
    <property type="entry name" value="Aminotran_1_2"/>
    <property type="match status" value="1"/>
</dbReference>
<comment type="cofactor">
    <cofactor evidence="1">
        <name>pyridoxal 5'-phosphate</name>
        <dbReference type="ChEBI" id="CHEBI:597326"/>
    </cofactor>
</comment>
<reference evidence="11 12" key="1">
    <citation type="submission" date="2017-07" db="EMBL/GenBank/DDBJ databases">
        <title>The genome sequence of Paludifilum halophilum highlights mechanisms for microbial adaptation to high salt environemnts.</title>
        <authorList>
            <person name="Belbahri L."/>
        </authorList>
    </citation>
    <scope>NUCLEOTIDE SEQUENCE [LARGE SCALE GENOMIC DNA]</scope>
    <source>
        <strain evidence="11 12">DSM 102817</strain>
    </source>
</reference>
<dbReference type="RefSeq" id="WP_094264552.1">
    <property type="nucleotide sequence ID" value="NZ_NOWF01000006.1"/>
</dbReference>
<dbReference type="PANTHER" id="PTHR42885">
    <property type="entry name" value="HISTIDINOL-PHOSPHATE AMINOTRANSFERASE-RELATED"/>
    <property type="match status" value="1"/>
</dbReference>
<dbReference type="NCBIfam" id="TIGR01140">
    <property type="entry name" value="L_thr_O3P_dcar"/>
    <property type="match status" value="1"/>
</dbReference>
<comment type="pathway">
    <text evidence="3">Cofactor biosynthesis; adenosylcobalamin biosynthesis.</text>
</comment>
<protein>
    <recommendedName>
        <fullName evidence="4">threonine-phosphate decarboxylase</fullName>
        <ecNumber evidence="4">4.1.1.81</ecNumber>
    </recommendedName>
    <alternativeName>
        <fullName evidence="8">L-threonine-O-3-phosphate decarboxylase</fullName>
    </alternativeName>
</protein>
<dbReference type="InterPro" id="IPR015422">
    <property type="entry name" value="PyrdxlP-dep_Trfase_small"/>
</dbReference>
<evidence type="ECO:0000256" key="2">
    <source>
        <dbReference type="ARBA" id="ARBA00003444"/>
    </source>
</evidence>
<comment type="caution">
    <text evidence="11">The sequence shown here is derived from an EMBL/GenBank/DDBJ whole genome shotgun (WGS) entry which is preliminary data.</text>
</comment>
<dbReference type="InterPro" id="IPR005860">
    <property type="entry name" value="CobD"/>
</dbReference>
<dbReference type="Gene3D" id="3.90.1150.10">
    <property type="entry name" value="Aspartate Aminotransferase, domain 1"/>
    <property type="match status" value="1"/>
</dbReference>
<dbReference type="GO" id="GO:0048472">
    <property type="term" value="F:threonine-phosphate decarboxylase activity"/>
    <property type="evidence" value="ECO:0007669"/>
    <property type="project" value="UniProtKB-EC"/>
</dbReference>
<dbReference type="PROSITE" id="PS00105">
    <property type="entry name" value="AA_TRANSFER_CLASS_1"/>
    <property type="match status" value="1"/>
</dbReference>
<dbReference type="Gene3D" id="3.40.640.10">
    <property type="entry name" value="Type I PLP-dependent aspartate aminotransferase-like (Major domain)"/>
    <property type="match status" value="1"/>
</dbReference>